<keyword evidence="1" id="KW-1133">Transmembrane helix</keyword>
<sequence length="274" mass="31148">MYWVGLGILSSVGFGFGLHTFVLYLGPYIINVTLAAYECNSVNFLEPPYPNEIICPFVVNKDIYITFWQILWKVSLESLFWGVGTAIGELPPYFMARAARFAGGESEELIFKKNMKWMDKMKYNVHYFVKNMGFPAIFLCASIPNPLFDLAGVTCGHFLVSFKTFFVATLLGKAIVKTFIQETFVIVLFSDKHLNSLVNLISKIPLYGERLKKPVLHYLNIQKLKLHNKSNVVETTTISLILNIVFGAMILYFIVSIVNALATRNLNKKKKKDM</sequence>
<protein>
    <submittedName>
        <fullName evidence="3">Transmembrane protein 49</fullName>
    </submittedName>
</protein>
<feature type="domain" description="VTT" evidence="2">
    <location>
        <begin position="83"/>
        <end position="175"/>
    </location>
</feature>
<dbReference type="AlphaFoldDB" id="A0A177AUK6"/>
<keyword evidence="1" id="KW-0472">Membrane</keyword>
<reference evidence="3 4" key="1">
    <citation type="submission" date="2016-04" db="EMBL/GenBank/DDBJ databases">
        <title>The genome of Intoshia linei affirms orthonectids as highly simplified spiralians.</title>
        <authorList>
            <person name="Mikhailov K.V."/>
            <person name="Slusarev G.S."/>
            <person name="Nikitin M.A."/>
            <person name="Logacheva M.D."/>
            <person name="Penin A."/>
            <person name="Aleoshin V."/>
            <person name="Panchin Y.V."/>
        </authorList>
    </citation>
    <scope>NUCLEOTIDE SEQUENCE [LARGE SCALE GENOMIC DNA]</scope>
    <source>
        <strain evidence="3">Intl2013</strain>
        <tissue evidence="3">Whole animal</tissue>
    </source>
</reference>
<gene>
    <name evidence="3" type="ORF">A3Q56_06561</name>
</gene>
<dbReference type="Pfam" id="PF09335">
    <property type="entry name" value="VTT_dom"/>
    <property type="match status" value="1"/>
</dbReference>
<feature type="transmembrane region" description="Helical" evidence="1">
    <location>
        <begin position="6"/>
        <end position="25"/>
    </location>
</feature>
<dbReference type="Proteomes" id="UP000078046">
    <property type="component" value="Unassembled WGS sequence"/>
</dbReference>
<evidence type="ECO:0000313" key="3">
    <source>
        <dbReference type="EMBL" id="OAF65679.1"/>
    </source>
</evidence>
<evidence type="ECO:0000256" key="1">
    <source>
        <dbReference type="SAM" id="Phobius"/>
    </source>
</evidence>
<proteinExistence type="predicted"/>
<accession>A0A177AUK6</accession>
<keyword evidence="1 3" id="KW-0812">Transmembrane</keyword>
<evidence type="ECO:0000259" key="2">
    <source>
        <dbReference type="Pfam" id="PF09335"/>
    </source>
</evidence>
<dbReference type="InterPro" id="IPR032816">
    <property type="entry name" value="VTT_dom"/>
</dbReference>
<dbReference type="OrthoDB" id="2016540at2759"/>
<comment type="caution">
    <text evidence="3">The sequence shown here is derived from an EMBL/GenBank/DDBJ whole genome shotgun (WGS) entry which is preliminary data.</text>
</comment>
<name>A0A177AUK6_9BILA</name>
<feature type="transmembrane region" description="Helical" evidence="1">
    <location>
        <begin position="150"/>
        <end position="171"/>
    </location>
</feature>
<feature type="transmembrane region" description="Helical" evidence="1">
    <location>
        <begin position="240"/>
        <end position="262"/>
    </location>
</feature>
<feature type="transmembrane region" description="Helical" evidence="1">
    <location>
        <begin position="125"/>
        <end position="144"/>
    </location>
</feature>
<keyword evidence="4" id="KW-1185">Reference proteome</keyword>
<dbReference type="EMBL" id="LWCA01001190">
    <property type="protein sequence ID" value="OAF65679.1"/>
    <property type="molecule type" value="Genomic_DNA"/>
</dbReference>
<evidence type="ECO:0000313" key="4">
    <source>
        <dbReference type="Proteomes" id="UP000078046"/>
    </source>
</evidence>
<organism evidence="3 4">
    <name type="scientific">Intoshia linei</name>
    <dbReference type="NCBI Taxonomy" id="1819745"/>
    <lineage>
        <taxon>Eukaryota</taxon>
        <taxon>Metazoa</taxon>
        <taxon>Spiralia</taxon>
        <taxon>Lophotrochozoa</taxon>
        <taxon>Mesozoa</taxon>
        <taxon>Orthonectida</taxon>
        <taxon>Rhopaluridae</taxon>
        <taxon>Intoshia</taxon>
    </lineage>
</organism>